<dbReference type="InterPro" id="IPR000192">
    <property type="entry name" value="Aminotrans_V_dom"/>
</dbReference>
<keyword evidence="8" id="KW-0411">Iron-sulfur</keyword>
<dbReference type="Gene3D" id="3.40.640.10">
    <property type="entry name" value="Type I PLP-dependent aspartate aminotransferase-like (Major domain)"/>
    <property type="match status" value="1"/>
</dbReference>
<feature type="domain" description="Aminotransferase class V" evidence="11">
    <location>
        <begin position="7"/>
        <end position="363"/>
    </location>
</feature>
<name>A0ABR8Z7J2_9FLAO</name>
<evidence type="ECO:0000256" key="1">
    <source>
        <dbReference type="ARBA" id="ARBA00001933"/>
    </source>
</evidence>
<evidence type="ECO:0000256" key="2">
    <source>
        <dbReference type="ARBA" id="ARBA00006490"/>
    </source>
</evidence>
<evidence type="ECO:0000256" key="10">
    <source>
        <dbReference type="RuleBase" id="RU004504"/>
    </source>
</evidence>
<organism evidence="12 13">
    <name type="scientific">Chryseobacterium caseinilyticum</name>
    <dbReference type="NCBI Taxonomy" id="2771428"/>
    <lineage>
        <taxon>Bacteria</taxon>
        <taxon>Pseudomonadati</taxon>
        <taxon>Bacteroidota</taxon>
        <taxon>Flavobacteriia</taxon>
        <taxon>Flavobacteriales</taxon>
        <taxon>Weeksellaceae</taxon>
        <taxon>Chryseobacterium group</taxon>
        <taxon>Chryseobacterium</taxon>
    </lineage>
</organism>
<comment type="catalytic activity">
    <reaction evidence="9">
        <text>(sulfur carrier)-H + L-cysteine = (sulfur carrier)-SH + L-alanine</text>
        <dbReference type="Rhea" id="RHEA:43892"/>
        <dbReference type="Rhea" id="RHEA-COMP:14737"/>
        <dbReference type="Rhea" id="RHEA-COMP:14739"/>
        <dbReference type="ChEBI" id="CHEBI:29917"/>
        <dbReference type="ChEBI" id="CHEBI:35235"/>
        <dbReference type="ChEBI" id="CHEBI:57972"/>
        <dbReference type="ChEBI" id="CHEBI:64428"/>
        <dbReference type="EC" id="2.8.1.7"/>
    </reaction>
</comment>
<dbReference type="PANTHER" id="PTHR11601">
    <property type="entry name" value="CYSTEINE DESULFURYLASE FAMILY MEMBER"/>
    <property type="match status" value="1"/>
</dbReference>
<reference evidence="12 13" key="1">
    <citation type="submission" date="2020-09" db="EMBL/GenBank/DDBJ databases">
        <title>Genome seq and assembly of Chryseobacterium sp.</title>
        <authorList>
            <person name="Chhetri G."/>
        </authorList>
    </citation>
    <scope>NUCLEOTIDE SEQUENCE [LARGE SCALE GENOMIC DNA]</scope>
    <source>
        <strain evidence="12 13">GCR10</strain>
    </source>
</reference>
<evidence type="ECO:0000256" key="3">
    <source>
        <dbReference type="ARBA" id="ARBA00012239"/>
    </source>
</evidence>
<evidence type="ECO:0000256" key="5">
    <source>
        <dbReference type="ARBA" id="ARBA00022723"/>
    </source>
</evidence>
<evidence type="ECO:0000256" key="7">
    <source>
        <dbReference type="ARBA" id="ARBA00023004"/>
    </source>
</evidence>
<dbReference type="Gene3D" id="3.90.1150.10">
    <property type="entry name" value="Aspartate Aminotransferase, domain 1"/>
    <property type="match status" value="1"/>
</dbReference>
<dbReference type="PIRSF" id="PIRSF005572">
    <property type="entry name" value="NifS"/>
    <property type="match status" value="1"/>
</dbReference>
<dbReference type="EMBL" id="JACYFS010000001">
    <property type="protein sequence ID" value="MBD8081089.1"/>
    <property type="molecule type" value="Genomic_DNA"/>
</dbReference>
<keyword evidence="4" id="KW-0808">Transferase</keyword>
<comment type="similarity">
    <text evidence="2">Belongs to the class-V pyridoxal-phosphate-dependent aminotransferase family. NifS/IscS subfamily.</text>
</comment>
<dbReference type="Proteomes" id="UP000637299">
    <property type="component" value="Unassembled WGS sequence"/>
</dbReference>
<sequence>MPKDKIIYLDYNATTKTDPRVLEAMLPYFTEVYANANSSHLEGLSVKDAVENAAWQIADLISAQENEIIFTSGATEALNLAIKGLSHSSKKKIVTFETEHKAVLDTCEYMETQGFHVDYLDVESDGSINIEDLKNSVNEETLLVIVMMSNNETGTVHDIKTISEIAHANGSLLLCDTTQTIGKTDINAEDLGIDMLTISAHKFYGPKGIGALYVSNKSKIKLTGQIHGGGQQRNLRSGTLNVPGIIGLGKACEIAKSEMQNDETRIAQLRDYLETELLKIEGTFVNGSVKNRIYNTTNICFPGVWSEQLIIALGNISVSSGSACSSVISKPSHVLKALGLSDEDALSSIRFSLGRFTTSEEIDFTIRKVTELVHQLRA</sequence>
<evidence type="ECO:0000256" key="9">
    <source>
        <dbReference type="ARBA" id="ARBA00050776"/>
    </source>
</evidence>
<dbReference type="PROSITE" id="PS00595">
    <property type="entry name" value="AA_TRANSFER_CLASS_5"/>
    <property type="match status" value="1"/>
</dbReference>
<proteinExistence type="inferred from homology"/>
<evidence type="ECO:0000313" key="13">
    <source>
        <dbReference type="Proteomes" id="UP000637299"/>
    </source>
</evidence>
<protein>
    <recommendedName>
        <fullName evidence="3">cysteine desulfurase</fullName>
        <ecNumber evidence="3">2.8.1.7</ecNumber>
    </recommendedName>
</protein>
<keyword evidence="6" id="KW-0663">Pyridoxal phosphate</keyword>
<dbReference type="Pfam" id="PF00266">
    <property type="entry name" value="Aminotran_5"/>
    <property type="match status" value="1"/>
</dbReference>
<dbReference type="InterPro" id="IPR015422">
    <property type="entry name" value="PyrdxlP-dep_Trfase_small"/>
</dbReference>
<evidence type="ECO:0000259" key="11">
    <source>
        <dbReference type="Pfam" id="PF00266"/>
    </source>
</evidence>
<dbReference type="InterPro" id="IPR020578">
    <property type="entry name" value="Aminotrans_V_PyrdxlP_BS"/>
</dbReference>
<dbReference type="InterPro" id="IPR016454">
    <property type="entry name" value="Cysteine_dSase"/>
</dbReference>
<accession>A0ABR8Z7J2</accession>
<gene>
    <name evidence="12" type="ORF">IC610_01490</name>
</gene>
<dbReference type="InterPro" id="IPR015421">
    <property type="entry name" value="PyrdxlP-dep_Trfase_major"/>
</dbReference>
<evidence type="ECO:0000256" key="6">
    <source>
        <dbReference type="ARBA" id="ARBA00022898"/>
    </source>
</evidence>
<dbReference type="PANTHER" id="PTHR11601:SF34">
    <property type="entry name" value="CYSTEINE DESULFURASE"/>
    <property type="match status" value="1"/>
</dbReference>
<dbReference type="InterPro" id="IPR015424">
    <property type="entry name" value="PyrdxlP-dep_Trfase"/>
</dbReference>
<dbReference type="EC" id="2.8.1.7" evidence="3"/>
<dbReference type="RefSeq" id="WP_191734905.1">
    <property type="nucleotide sequence ID" value="NZ_JACYFS010000001.1"/>
</dbReference>
<evidence type="ECO:0000256" key="8">
    <source>
        <dbReference type="ARBA" id="ARBA00023014"/>
    </source>
</evidence>
<evidence type="ECO:0000256" key="4">
    <source>
        <dbReference type="ARBA" id="ARBA00022679"/>
    </source>
</evidence>
<evidence type="ECO:0000313" key="12">
    <source>
        <dbReference type="EMBL" id="MBD8081089.1"/>
    </source>
</evidence>
<comment type="caution">
    <text evidence="12">The sequence shown here is derived from an EMBL/GenBank/DDBJ whole genome shotgun (WGS) entry which is preliminary data.</text>
</comment>
<keyword evidence="5" id="KW-0479">Metal-binding</keyword>
<keyword evidence="13" id="KW-1185">Reference proteome</keyword>
<comment type="cofactor">
    <cofactor evidence="1 10">
        <name>pyridoxal 5'-phosphate</name>
        <dbReference type="ChEBI" id="CHEBI:597326"/>
    </cofactor>
</comment>
<dbReference type="SUPFAM" id="SSF53383">
    <property type="entry name" value="PLP-dependent transferases"/>
    <property type="match status" value="1"/>
</dbReference>
<keyword evidence="7" id="KW-0408">Iron</keyword>